<protein>
    <submittedName>
        <fullName evidence="1">Uncharacterized protein</fullName>
    </submittedName>
</protein>
<dbReference type="Proteomes" id="UP000685013">
    <property type="component" value="Chromosome 11"/>
</dbReference>
<accession>A0AAV6MV62</accession>
<proteinExistence type="predicted"/>
<gene>
    <name evidence="1" type="ORF">SDJN03_16821</name>
</gene>
<organism evidence="1 2">
    <name type="scientific">Cucurbita argyrosperma subsp. sororia</name>
    <dbReference type="NCBI Taxonomy" id="37648"/>
    <lineage>
        <taxon>Eukaryota</taxon>
        <taxon>Viridiplantae</taxon>
        <taxon>Streptophyta</taxon>
        <taxon>Embryophyta</taxon>
        <taxon>Tracheophyta</taxon>
        <taxon>Spermatophyta</taxon>
        <taxon>Magnoliopsida</taxon>
        <taxon>eudicotyledons</taxon>
        <taxon>Gunneridae</taxon>
        <taxon>Pentapetalae</taxon>
        <taxon>rosids</taxon>
        <taxon>fabids</taxon>
        <taxon>Cucurbitales</taxon>
        <taxon>Cucurbitaceae</taxon>
        <taxon>Cucurbiteae</taxon>
        <taxon>Cucurbita</taxon>
    </lineage>
</organism>
<evidence type="ECO:0000313" key="2">
    <source>
        <dbReference type="Proteomes" id="UP000685013"/>
    </source>
</evidence>
<feature type="non-terminal residue" evidence="1">
    <location>
        <position position="1"/>
    </location>
</feature>
<dbReference type="AlphaFoldDB" id="A0AAV6MV62"/>
<comment type="caution">
    <text evidence="1">The sequence shown here is derived from an EMBL/GenBank/DDBJ whole genome shotgun (WGS) entry which is preliminary data.</text>
</comment>
<reference evidence="1 2" key="1">
    <citation type="journal article" date="2021" name="Hortic Res">
        <title>The domestication of Cucurbita argyrosperma as revealed by the genome of its wild relative.</title>
        <authorList>
            <person name="Barrera-Redondo J."/>
            <person name="Sanchez-de la Vega G."/>
            <person name="Aguirre-Liguori J.A."/>
            <person name="Castellanos-Morales G."/>
            <person name="Gutierrez-Guerrero Y.T."/>
            <person name="Aguirre-Dugua X."/>
            <person name="Aguirre-Planter E."/>
            <person name="Tenaillon M.I."/>
            <person name="Lira-Saade R."/>
            <person name="Eguiarte L.E."/>
        </authorList>
    </citation>
    <scope>NUCLEOTIDE SEQUENCE [LARGE SCALE GENOMIC DNA]</scope>
    <source>
        <strain evidence="1">JBR-2021</strain>
    </source>
</reference>
<evidence type="ECO:0000313" key="1">
    <source>
        <dbReference type="EMBL" id="KAG6588256.1"/>
    </source>
</evidence>
<sequence length="74" mass="9032">MKRVEFSCDARARRCFKMGYLMYRNSMEEGAFMPVQFWGSFCYCEFDFAIEKSWVFTFSLRHWFYESTLANEKS</sequence>
<dbReference type="EMBL" id="JAGKQH010000011">
    <property type="protein sequence ID" value="KAG6588256.1"/>
    <property type="molecule type" value="Genomic_DNA"/>
</dbReference>
<name>A0AAV6MV62_9ROSI</name>
<keyword evidence="2" id="KW-1185">Reference proteome</keyword>